<keyword evidence="3" id="KW-0443">Lipid metabolism</keyword>
<dbReference type="InterPro" id="IPR016035">
    <property type="entry name" value="Acyl_Trfase/lysoPLipase"/>
</dbReference>
<dbReference type="PROSITE" id="PS51635">
    <property type="entry name" value="PNPLA"/>
    <property type="match status" value="1"/>
</dbReference>
<dbReference type="OrthoDB" id="630895at2759"/>
<feature type="domain" description="PNPLA" evidence="5">
    <location>
        <begin position="1"/>
        <end position="185"/>
    </location>
</feature>
<keyword evidence="7" id="KW-1185">Reference proteome</keyword>
<dbReference type="InterPro" id="IPR002641">
    <property type="entry name" value="PNPLA_dom"/>
</dbReference>
<keyword evidence="1" id="KW-0378">Hydrolase</keyword>
<evidence type="ECO:0000256" key="2">
    <source>
        <dbReference type="ARBA" id="ARBA00022963"/>
    </source>
</evidence>
<organism evidence="6 7">
    <name type="scientific">Coniophora puteana (strain RWD-64-598)</name>
    <name type="common">Brown rot fungus</name>
    <dbReference type="NCBI Taxonomy" id="741705"/>
    <lineage>
        <taxon>Eukaryota</taxon>
        <taxon>Fungi</taxon>
        <taxon>Dikarya</taxon>
        <taxon>Basidiomycota</taxon>
        <taxon>Agaricomycotina</taxon>
        <taxon>Agaricomycetes</taxon>
        <taxon>Agaricomycetidae</taxon>
        <taxon>Boletales</taxon>
        <taxon>Coniophorineae</taxon>
        <taxon>Coniophoraceae</taxon>
        <taxon>Coniophora</taxon>
    </lineage>
</organism>
<gene>
    <name evidence="6" type="ORF">CONPUDRAFT_165663</name>
</gene>
<reference evidence="7" key="1">
    <citation type="journal article" date="2012" name="Science">
        <title>The Paleozoic origin of enzymatic lignin decomposition reconstructed from 31 fungal genomes.</title>
        <authorList>
            <person name="Floudas D."/>
            <person name="Binder M."/>
            <person name="Riley R."/>
            <person name="Barry K."/>
            <person name="Blanchette R.A."/>
            <person name="Henrissat B."/>
            <person name="Martinez A.T."/>
            <person name="Otillar R."/>
            <person name="Spatafora J.W."/>
            <person name="Yadav J.S."/>
            <person name="Aerts A."/>
            <person name="Benoit I."/>
            <person name="Boyd A."/>
            <person name="Carlson A."/>
            <person name="Copeland A."/>
            <person name="Coutinho P.M."/>
            <person name="de Vries R.P."/>
            <person name="Ferreira P."/>
            <person name="Findley K."/>
            <person name="Foster B."/>
            <person name="Gaskell J."/>
            <person name="Glotzer D."/>
            <person name="Gorecki P."/>
            <person name="Heitman J."/>
            <person name="Hesse C."/>
            <person name="Hori C."/>
            <person name="Igarashi K."/>
            <person name="Jurgens J.A."/>
            <person name="Kallen N."/>
            <person name="Kersten P."/>
            <person name="Kohler A."/>
            <person name="Kuees U."/>
            <person name="Kumar T.K.A."/>
            <person name="Kuo A."/>
            <person name="LaButti K."/>
            <person name="Larrondo L.F."/>
            <person name="Lindquist E."/>
            <person name="Ling A."/>
            <person name="Lombard V."/>
            <person name="Lucas S."/>
            <person name="Lundell T."/>
            <person name="Martin R."/>
            <person name="McLaughlin D.J."/>
            <person name="Morgenstern I."/>
            <person name="Morin E."/>
            <person name="Murat C."/>
            <person name="Nagy L.G."/>
            <person name="Nolan M."/>
            <person name="Ohm R.A."/>
            <person name="Patyshakuliyeva A."/>
            <person name="Rokas A."/>
            <person name="Ruiz-Duenas F.J."/>
            <person name="Sabat G."/>
            <person name="Salamov A."/>
            <person name="Samejima M."/>
            <person name="Schmutz J."/>
            <person name="Slot J.C."/>
            <person name="St John F."/>
            <person name="Stenlid J."/>
            <person name="Sun H."/>
            <person name="Sun S."/>
            <person name="Syed K."/>
            <person name="Tsang A."/>
            <person name="Wiebenga A."/>
            <person name="Young D."/>
            <person name="Pisabarro A."/>
            <person name="Eastwood D.C."/>
            <person name="Martin F."/>
            <person name="Cullen D."/>
            <person name="Grigoriev I.V."/>
            <person name="Hibbett D.S."/>
        </authorList>
    </citation>
    <scope>NUCLEOTIDE SEQUENCE [LARGE SCALE GENOMIC DNA]</scope>
    <source>
        <strain evidence="7">RWD-64-598 SS2</strain>
    </source>
</reference>
<accession>A0A5M3MQU9</accession>
<dbReference type="GO" id="GO:0046486">
    <property type="term" value="P:glycerolipid metabolic process"/>
    <property type="evidence" value="ECO:0007669"/>
    <property type="project" value="UniProtKB-ARBA"/>
</dbReference>
<dbReference type="Proteomes" id="UP000053558">
    <property type="component" value="Unassembled WGS sequence"/>
</dbReference>
<comment type="caution">
    <text evidence="4">Lacks conserved residue(s) required for the propagation of feature annotation.</text>
</comment>
<dbReference type="AlphaFoldDB" id="A0A5M3MQU9"/>
<evidence type="ECO:0000259" key="5">
    <source>
        <dbReference type="PROSITE" id="PS51635"/>
    </source>
</evidence>
<name>A0A5M3MQU9_CONPW</name>
<dbReference type="Pfam" id="PF01734">
    <property type="entry name" value="Patatin"/>
    <property type="match status" value="1"/>
</dbReference>
<protein>
    <submittedName>
        <fullName evidence="6">FabD lysophospholipase-like protein</fullName>
    </submittedName>
</protein>
<evidence type="ECO:0000313" key="6">
    <source>
        <dbReference type="EMBL" id="EIW81553.1"/>
    </source>
</evidence>
<dbReference type="KEGG" id="cput:CONPUDRAFT_165663"/>
<evidence type="ECO:0000256" key="4">
    <source>
        <dbReference type="PROSITE-ProRule" id="PRU01161"/>
    </source>
</evidence>
<dbReference type="SUPFAM" id="SSF52151">
    <property type="entry name" value="FabD/lysophospholipase-like"/>
    <property type="match status" value="1"/>
</dbReference>
<dbReference type="GO" id="GO:0016042">
    <property type="term" value="P:lipid catabolic process"/>
    <property type="evidence" value="ECO:0007669"/>
    <property type="project" value="UniProtKB-KW"/>
</dbReference>
<dbReference type="PANTHER" id="PTHR24185">
    <property type="entry name" value="CALCIUM-INDEPENDENT PHOSPHOLIPASE A2-GAMMA"/>
    <property type="match status" value="1"/>
</dbReference>
<dbReference type="Gene3D" id="3.40.1090.10">
    <property type="entry name" value="Cytosolic phospholipase A2 catalytic domain"/>
    <property type="match status" value="1"/>
</dbReference>
<evidence type="ECO:0000256" key="3">
    <source>
        <dbReference type="ARBA" id="ARBA00023098"/>
    </source>
</evidence>
<dbReference type="GeneID" id="19205359"/>
<dbReference type="PANTHER" id="PTHR24185:SF1">
    <property type="entry name" value="CALCIUM-INDEPENDENT PHOSPHOLIPASE A2-GAMMA"/>
    <property type="match status" value="1"/>
</dbReference>
<dbReference type="GO" id="GO:0019369">
    <property type="term" value="P:arachidonate metabolic process"/>
    <property type="evidence" value="ECO:0007669"/>
    <property type="project" value="TreeGrafter"/>
</dbReference>
<evidence type="ECO:0000313" key="7">
    <source>
        <dbReference type="Proteomes" id="UP000053558"/>
    </source>
</evidence>
<dbReference type="GO" id="GO:0016020">
    <property type="term" value="C:membrane"/>
    <property type="evidence" value="ECO:0007669"/>
    <property type="project" value="TreeGrafter"/>
</dbReference>
<dbReference type="EMBL" id="JH711578">
    <property type="protein sequence ID" value="EIW81553.1"/>
    <property type="molecule type" value="Genomic_DNA"/>
</dbReference>
<comment type="caution">
    <text evidence="6">The sequence shown here is derived from an EMBL/GenBank/DDBJ whole genome shotgun (WGS) entry which is preliminary data.</text>
</comment>
<dbReference type="RefSeq" id="XP_007768863.1">
    <property type="nucleotide sequence ID" value="XM_007770673.1"/>
</dbReference>
<keyword evidence="2" id="KW-0442">Lipid degradation</keyword>
<sequence>MHRIQVSEGPPSTPLPCEYFDLIGGTDIGGLAVLMFGRLRMPIDDAIAAFSHFVDAVWARGRKHRGEDKFKASKLEKVIKDIVKAASGDVDALMVGGPADRDGDVGHDFVCAMLAGNQNTSIFTLFRTYVARTNPSPDCAVWEAVYATMALPGGHFKPASITTRGMSQHYIGGAMGANNPARRGLREAEALFPTDHLAILISIGTGHPGTTTVAGDGGTVGAGDINAI</sequence>
<evidence type="ECO:0000256" key="1">
    <source>
        <dbReference type="ARBA" id="ARBA00022801"/>
    </source>
</evidence>
<dbReference type="GO" id="GO:0047499">
    <property type="term" value="F:calcium-independent phospholipase A2 activity"/>
    <property type="evidence" value="ECO:0007669"/>
    <property type="project" value="TreeGrafter"/>
</dbReference>
<proteinExistence type="predicted"/>